<comment type="similarity">
    <text evidence="9">Belongs to the SecD/SecF family. SecD subfamily.</text>
</comment>
<evidence type="ECO:0000313" key="14">
    <source>
        <dbReference type="EMBL" id="QJR12164.1"/>
    </source>
</evidence>
<organism evidence="14 15">
    <name type="scientific">Usitatibacter rugosus</name>
    <dbReference type="NCBI Taxonomy" id="2732067"/>
    <lineage>
        <taxon>Bacteria</taxon>
        <taxon>Pseudomonadati</taxon>
        <taxon>Pseudomonadota</taxon>
        <taxon>Betaproteobacteria</taxon>
        <taxon>Nitrosomonadales</taxon>
        <taxon>Usitatibacteraceae</taxon>
        <taxon>Usitatibacter</taxon>
    </lineage>
</organism>
<evidence type="ECO:0000256" key="8">
    <source>
        <dbReference type="ARBA" id="ARBA00023136"/>
    </source>
</evidence>
<proteinExistence type="inferred from homology"/>
<evidence type="ECO:0000256" key="4">
    <source>
        <dbReference type="ARBA" id="ARBA00022692"/>
    </source>
</evidence>
<feature type="transmembrane region" description="Helical" evidence="9">
    <location>
        <begin position="448"/>
        <end position="468"/>
    </location>
</feature>
<evidence type="ECO:0000256" key="1">
    <source>
        <dbReference type="ARBA" id="ARBA00004651"/>
    </source>
</evidence>
<keyword evidence="6 9" id="KW-1133">Transmembrane helix</keyword>
<dbReference type="FunFam" id="1.20.1640.10:FF:000004">
    <property type="entry name" value="Protein translocase subunit SecD"/>
    <property type="match status" value="1"/>
</dbReference>
<dbReference type="Gene3D" id="1.20.1640.10">
    <property type="entry name" value="Multidrug efflux transporter AcrB transmembrane domain"/>
    <property type="match status" value="1"/>
</dbReference>
<feature type="transmembrane region" description="Helical" evidence="9">
    <location>
        <begin position="475"/>
        <end position="494"/>
    </location>
</feature>
<feature type="domain" description="Protein export membrane protein SecD/SecF C-terminal" evidence="10">
    <location>
        <begin position="428"/>
        <end position="596"/>
    </location>
</feature>
<evidence type="ECO:0000256" key="7">
    <source>
        <dbReference type="ARBA" id="ARBA00023010"/>
    </source>
</evidence>
<comment type="caution">
    <text evidence="9">Lacks conserved residue(s) required for the propagation of feature annotation.</text>
</comment>
<comment type="subcellular location">
    <subcellularLocation>
        <location evidence="1 9">Cell membrane</location>
        <topology evidence="1 9">Multi-pass membrane protein</topology>
    </subcellularLocation>
</comment>
<reference evidence="14 15" key="1">
    <citation type="submission" date="2020-04" db="EMBL/GenBank/DDBJ databases">
        <title>Usitatibacter rugosus gen. nov., sp. nov. and Usitatibacter palustris sp. nov., novel members of Usitatibacteraceae fam. nov. within the order Nitrosomonadales isolated from soil.</title>
        <authorList>
            <person name="Huber K.J."/>
            <person name="Neumann-Schaal M."/>
            <person name="Geppert A."/>
            <person name="Luckner M."/>
            <person name="Wanner G."/>
            <person name="Overmann J."/>
        </authorList>
    </citation>
    <scope>NUCLEOTIDE SEQUENCE [LARGE SCALE GENOMIC DNA]</scope>
    <source>
        <strain evidence="14 15">0125_3</strain>
    </source>
</reference>
<dbReference type="PANTHER" id="PTHR30081">
    <property type="entry name" value="PROTEIN-EXPORT MEMBRANE PROTEIN SEC"/>
    <property type="match status" value="1"/>
</dbReference>
<gene>
    <name evidence="9 14" type="primary">secD</name>
    <name evidence="14" type="ORF">DSM104443_03249</name>
</gene>
<keyword evidence="7 9" id="KW-0811">Translocation</keyword>
<dbReference type="Pfam" id="PF21760">
    <property type="entry name" value="SecD_1st"/>
    <property type="match status" value="1"/>
</dbReference>
<dbReference type="GO" id="GO:0006605">
    <property type="term" value="P:protein targeting"/>
    <property type="evidence" value="ECO:0007669"/>
    <property type="project" value="UniProtKB-UniRule"/>
</dbReference>
<comment type="subunit">
    <text evidence="9">Forms a complex with SecF. Part of the essential Sec protein translocation apparatus which comprises SecA, SecYEG and auxiliary proteins SecDF-YajC and YidC.</text>
</comment>
<feature type="domain" description="SecD export protein N-terminal TM" evidence="11">
    <location>
        <begin position="1"/>
        <end position="104"/>
    </location>
</feature>
<dbReference type="Pfam" id="PF13721">
    <property type="entry name" value="SecD-TM1"/>
    <property type="match status" value="1"/>
</dbReference>
<sequence>MNRYPAWKYVLIGIALLVGIIYTAPNFYGVVPAVAVSGVRAANKVDEPMKATLDAALKAANVPVLSSELDANGSAHYRFADTDRQIQGRDAIVAKLGQGFVAALNLESNSPPWLHALGAKPMYLGLDLRGGVHFLLQVDMKKAADKSIERYMGDIRTTLRDKKIYYSGLTRESDRITVRFREREQKAAALKLVTDTLVELNVRETESADESQLILTIKPEIVKRDQELALQQNIQTLRNRVNELGVAEPIVQQQGPDRILVQLAGVQDPARAEEILGRTATLEVRMVSEENAAGPGQDAFYAYKDQPAPFATDKFFDQDGQPVLVRKIVVMTGDRIKDAQPGFDEHGRSAVNIKTDETGGRILRQTTRENVKKRMAMLLVEKNKTVVLTWPVIQEEFGSSFRVTGMPDTTEAKNLALLLRAGALAAPMEIIEKSTVGPSLGADNIEKGYHAVLYGFIAIGVFMILYYALFGVVSVAALAANLLFLVGLLSMLQFTLTLPGIAAIALTLGMAIDANVLINERVREEVRSGMTPQMAIQAGYERAFDTILDSNITTLIAGLALLAFGSGPVRGFAVVHCLGILTSIFSAVMVSRGLVNIIYGGRKKVTRLSIGNTTWDKEEDKKNDEDRKKKVAV</sequence>
<name>A0A6M4H0F7_9PROT</name>
<dbReference type="InterPro" id="IPR022813">
    <property type="entry name" value="SecD/SecF_arch_bac"/>
</dbReference>
<dbReference type="GO" id="GO:0005886">
    <property type="term" value="C:plasma membrane"/>
    <property type="evidence" value="ECO:0007669"/>
    <property type="project" value="UniProtKB-SubCell"/>
</dbReference>
<dbReference type="SUPFAM" id="SSF82866">
    <property type="entry name" value="Multidrug efflux transporter AcrB transmembrane domain"/>
    <property type="match status" value="1"/>
</dbReference>
<keyword evidence="2 9" id="KW-0813">Transport</keyword>
<dbReference type="Pfam" id="PF02355">
    <property type="entry name" value="SecD_SecF_C"/>
    <property type="match status" value="1"/>
</dbReference>
<protein>
    <recommendedName>
        <fullName evidence="9">Protein translocase subunit SecD</fullName>
    </recommendedName>
</protein>
<keyword evidence="8 9" id="KW-0472">Membrane</keyword>
<dbReference type="AlphaFoldDB" id="A0A6M4H0F7"/>
<dbReference type="InterPro" id="IPR048634">
    <property type="entry name" value="SecD_SecF_C"/>
</dbReference>
<evidence type="ECO:0000256" key="3">
    <source>
        <dbReference type="ARBA" id="ARBA00022475"/>
    </source>
</evidence>
<evidence type="ECO:0000313" key="15">
    <source>
        <dbReference type="Proteomes" id="UP000501534"/>
    </source>
</evidence>
<dbReference type="KEGG" id="uru:DSM104443_03249"/>
<evidence type="ECO:0000259" key="13">
    <source>
        <dbReference type="Pfam" id="PF22599"/>
    </source>
</evidence>
<dbReference type="HAMAP" id="MF_01463_B">
    <property type="entry name" value="SecD_B"/>
    <property type="match status" value="1"/>
</dbReference>
<feature type="transmembrane region" description="Helical" evidence="9">
    <location>
        <begin position="573"/>
        <end position="599"/>
    </location>
</feature>
<dbReference type="NCBIfam" id="TIGR01129">
    <property type="entry name" value="secD"/>
    <property type="match status" value="1"/>
</dbReference>
<evidence type="ECO:0000259" key="12">
    <source>
        <dbReference type="Pfam" id="PF21760"/>
    </source>
</evidence>
<evidence type="ECO:0000256" key="9">
    <source>
        <dbReference type="HAMAP-Rule" id="MF_01463"/>
    </source>
</evidence>
<keyword evidence="5 9" id="KW-0653">Protein transport</keyword>
<evidence type="ECO:0000259" key="11">
    <source>
        <dbReference type="Pfam" id="PF13721"/>
    </source>
</evidence>
<evidence type="ECO:0000256" key="2">
    <source>
        <dbReference type="ARBA" id="ARBA00022448"/>
    </source>
</evidence>
<dbReference type="RefSeq" id="WP_171094119.1">
    <property type="nucleotide sequence ID" value="NZ_CP053069.1"/>
</dbReference>
<dbReference type="Pfam" id="PF22599">
    <property type="entry name" value="SecDF_P1_head"/>
    <property type="match status" value="1"/>
</dbReference>
<keyword evidence="3 9" id="KW-1003">Cell membrane</keyword>
<dbReference type="GO" id="GO:0065002">
    <property type="term" value="P:intracellular protein transmembrane transport"/>
    <property type="evidence" value="ECO:0007669"/>
    <property type="project" value="UniProtKB-UniRule"/>
</dbReference>
<evidence type="ECO:0000256" key="5">
    <source>
        <dbReference type="ARBA" id="ARBA00022927"/>
    </source>
</evidence>
<evidence type="ECO:0000259" key="10">
    <source>
        <dbReference type="Pfam" id="PF02355"/>
    </source>
</evidence>
<keyword evidence="4 9" id="KW-0812">Transmembrane</keyword>
<feature type="domain" description="SecDF P1 head subdomain" evidence="13">
    <location>
        <begin position="318"/>
        <end position="426"/>
    </location>
</feature>
<dbReference type="GO" id="GO:0015450">
    <property type="term" value="F:protein-transporting ATPase activity"/>
    <property type="evidence" value="ECO:0007669"/>
    <property type="project" value="InterPro"/>
</dbReference>
<dbReference type="PANTHER" id="PTHR30081:SF1">
    <property type="entry name" value="PROTEIN TRANSLOCASE SUBUNIT SECD"/>
    <property type="match status" value="1"/>
</dbReference>
<comment type="function">
    <text evidence="9">Part of the Sec protein translocase complex. Interacts with the SecYEG preprotein conducting channel. SecDF uses the proton motive force (PMF) to complete protein translocation after the ATP-dependent function of SecA.</text>
</comment>
<dbReference type="InterPro" id="IPR022646">
    <property type="entry name" value="SecD/SecF_CS"/>
</dbReference>
<dbReference type="EMBL" id="CP053069">
    <property type="protein sequence ID" value="QJR12164.1"/>
    <property type="molecule type" value="Genomic_DNA"/>
</dbReference>
<dbReference type="Pfam" id="PF07549">
    <property type="entry name" value="Sec_GG"/>
    <property type="match status" value="1"/>
</dbReference>
<dbReference type="InterPro" id="IPR027398">
    <property type="entry name" value="SecD-TM"/>
</dbReference>
<evidence type="ECO:0000256" key="6">
    <source>
        <dbReference type="ARBA" id="ARBA00022989"/>
    </source>
</evidence>
<keyword evidence="15" id="KW-1185">Reference proteome</keyword>
<dbReference type="NCBIfam" id="TIGR00916">
    <property type="entry name" value="2A0604s01"/>
    <property type="match status" value="1"/>
</dbReference>
<dbReference type="InterPro" id="IPR048631">
    <property type="entry name" value="SecD_1st"/>
</dbReference>
<accession>A0A6M4H0F7</accession>
<feature type="domain" description="Protein translocase subunit SecDF P1" evidence="12">
    <location>
        <begin position="230"/>
        <end position="288"/>
    </location>
</feature>
<dbReference type="Gene3D" id="3.30.70.3400">
    <property type="match status" value="2"/>
</dbReference>
<dbReference type="InterPro" id="IPR054384">
    <property type="entry name" value="SecDF_P1_head"/>
</dbReference>
<dbReference type="GO" id="GO:0043952">
    <property type="term" value="P:protein transport by the Sec complex"/>
    <property type="evidence" value="ECO:0007669"/>
    <property type="project" value="UniProtKB-UniRule"/>
</dbReference>
<dbReference type="Gene3D" id="3.30.1360.200">
    <property type="match status" value="1"/>
</dbReference>
<dbReference type="InterPro" id="IPR055344">
    <property type="entry name" value="SecD_SecF_C_bact"/>
</dbReference>
<dbReference type="Proteomes" id="UP000501534">
    <property type="component" value="Chromosome"/>
</dbReference>
<dbReference type="InterPro" id="IPR005791">
    <property type="entry name" value="SecD"/>
</dbReference>